<dbReference type="InterPro" id="IPR043128">
    <property type="entry name" value="Rev_trsase/Diguanyl_cyclase"/>
</dbReference>
<comment type="caution">
    <text evidence="1">The sequence shown here is derived from an EMBL/GenBank/DDBJ whole genome shotgun (WGS) entry which is preliminary data.</text>
</comment>
<keyword evidence="2" id="KW-1185">Reference proteome</keyword>
<reference evidence="1 2" key="1">
    <citation type="journal article" date="2003" name="Int. J. Syst. Evol. Microbiol.">
        <title>Bacillus nealsonii sp. nov., isolated from a spacecraft-assembly facility, whose spores are gamma-radiation resistant.</title>
        <authorList>
            <person name="Venkateswaran K."/>
            <person name="Kempf M."/>
            <person name="Chen F."/>
            <person name="Satomi M."/>
            <person name="Nicholson W."/>
            <person name="Kern R."/>
        </authorList>
    </citation>
    <scope>NUCLEOTIDE SEQUENCE [LARGE SCALE GENOMIC DNA]</scope>
    <source>
        <strain evidence="1 2">FO-92</strain>
    </source>
</reference>
<gene>
    <name evidence="1" type="ORF">CWS01_10035</name>
</gene>
<dbReference type="Proteomes" id="UP000233375">
    <property type="component" value="Unassembled WGS sequence"/>
</dbReference>
<protein>
    <recommendedName>
        <fullName evidence="3">Transcriptional regulator</fullName>
    </recommendedName>
</protein>
<sequence>MILIKFRIAVVGPEPLVADICEIASEFKEVVITPLIYETAEESVDLVKRHQELEDIFLFSGPTPYLIGKYSVPVHSKAVYIPFEGTDIYRLLLQVYEHYHYYPKISFDIVDRKELNEIYHEMTTTRIPYYLQTVEEGIDSKKLTNYHLDLLKEGKAEVVATTLNSVYEQLQEEGASVFLIKHTKAKIRDTLQKILLREEKQRRGERQIIVLKFQILYEKKEKDTFYKQQNQIIIDKILKLGRTLFSSTNQIEDGMITLYTTKGVFEKATYKRQNFSFLHEFNKMTSFQVNLGIGIGNTVQDAAYNASNALEFSMKKEKGSCFLIDEQKRIYGPLGTTKSIDYTLVSSEVDNQHSLTLRKFYSWLLLMQKSEVTTREISLGMSTSERHAARILKSLHQQNVAKIVGKESLNQKGRPRLVYKIDLHGLADQLHETR</sequence>
<dbReference type="AlphaFoldDB" id="A0A2N0Z2W6"/>
<dbReference type="Gene3D" id="3.30.70.270">
    <property type="match status" value="1"/>
</dbReference>
<evidence type="ECO:0000313" key="1">
    <source>
        <dbReference type="EMBL" id="PKG23829.1"/>
    </source>
</evidence>
<name>A0A2N0Z2W6_9BACI</name>
<accession>A0A2N0Z2W6</accession>
<dbReference type="RefSeq" id="WP_101177060.1">
    <property type="nucleotide sequence ID" value="NZ_PISE01000019.1"/>
</dbReference>
<evidence type="ECO:0000313" key="2">
    <source>
        <dbReference type="Proteomes" id="UP000233375"/>
    </source>
</evidence>
<evidence type="ECO:0008006" key="3">
    <source>
        <dbReference type="Google" id="ProtNLM"/>
    </source>
</evidence>
<organism evidence="1 2">
    <name type="scientific">Niallia nealsonii</name>
    <dbReference type="NCBI Taxonomy" id="115979"/>
    <lineage>
        <taxon>Bacteria</taxon>
        <taxon>Bacillati</taxon>
        <taxon>Bacillota</taxon>
        <taxon>Bacilli</taxon>
        <taxon>Bacillales</taxon>
        <taxon>Bacillaceae</taxon>
        <taxon>Niallia</taxon>
    </lineage>
</organism>
<proteinExistence type="predicted"/>
<dbReference type="EMBL" id="PISE01000019">
    <property type="protein sequence ID" value="PKG23829.1"/>
    <property type="molecule type" value="Genomic_DNA"/>
</dbReference>
<dbReference type="OrthoDB" id="4986073at2"/>